<dbReference type="GO" id="GO:0004862">
    <property type="term" value="F:cAMP-dependent protein kinase inhibitor activity"/>
    <property type="evidence" value="ECO:0007669"/>
    <property type="project" value="TreeGrafter"/>
</dbReference>
<organism evidence="12 13">
    <name type="scientific">Symbiodinium natans</name>
    <dbReference type="NCBI Taxonomy" id="878477"/>
    <lineage>
        <taxon>Eukaryota</taxon>
        <taxon>Sar</taxon>
        <taxon>Alveolata</taxon>
        <taxon>Dinophyceae</taxon>
        <taxon>Suessiales</taxon>
        <taxon>Symbiodiniaceae</taxon>
        <taxon>Symbiodinium</taxon>
    </lineage>
</organism>
<dbReference type="Pfam" id="PF00027">
    <property type="entry name" value="cNMP_binding"/>
    <property type="match status" value="2"/>
</dbReference>
<proteinExistence type="inferred from homology"/>
<dbReference type="InterPro" id="IPR014710">
    <property type="entry name" value="RmlC-like_jellyroll"/>
</dbReference>
<evidence type="ECO:0000256" key="8">
    <source>
        <dbReference type="PIRSR" id="PIRSR000548-1"/>
    </source>
</evidence>
<evidence type="ECO:0000256" key="7">
    <source>
        <dbReference type="ARBA" id="ARBA00023149"/>
    </source>
</evidence>
<dbReference type="GO" id="GO:0030552">
    <property type="term" value="F:cAMP binding"/>
    <property type="evidence" value="ECO:0007669"/>
    <property type="project" value="UniProtKB-KW"/>
</dbReference>
<dbReference type="FunFam" id="2.60.120.10:FF:000039">
    <property type="entry name" value="cAMP-dependent protein kinase regulatory subunit"/>
    <property type="match status" value="1"/>
</dbReference>
<feature type="binding site" evidence="8">
    <location>
        <position position="232"/>
    </location>
    <ligand>
        <name>3',5'-cyclic AMP</name>
        <dbReference type="ChEBI" id="CHEBI:58165"/>
        <label>1</label>
    </ligand>
</feature>
<feature type="compositionally biased region" description="Acidic residues" evidence="10">
    <location>
        <begin position="100"/>
        <end position="109"/>
    </location>
</feature>
<name>A0A812JR94_9DINO</name>
<evidence type="ECO:0000256" key="2">
    <source>
        <dbReference type="ARBA" id="ARBA00020355"/>
    </source>
</evidence>
<evidence type="ECO:0000256" key="3">
    <source>
        <dbReference type="ARBA" id="ARBA00022553"/>
    </source>
</evidence>
<dbReference type="FunFam" id="2.60.120.10:FF:000006">
    <property type="entry name" value="cAMP-dependent protein kinase type I-alpha regulatory subunit"/>
    <property type="match status" value="1"/>
</dbReference>
<evidence type="ECO:0000313" key="13">
    <source>
        <dbReference type="Proteomes" id="UP000604046"/>
    </source>
</evidence>
<evidence type="ECO:0000256" key="1">
    <source>
        <dbReference type="ARBA" id="ARBA00005753"/>
    </source>
</evidence>
<keyword evidence="4 8" id="KW-0116">cAMP-binding</keyword>
<feature type="binding site" evidence="8">
    <location>
        <position position="365"/>
    </location>
    <ligand>
        <name>3',5'-cyclic AMP</name>
        <dbReference type="ChEBI" id="CHEBI:58165"/>
        <label>2</label>
    </ligand>
</feature>
<dbReference type="PANTHER" id="PTHR11635:SF152">
    <property type="entry name" value="CAMP-DEPENDENT PROTEIN KINASE TYPE I REGULATORY SUBUNIT-RELATED"/>
    <property type="match status" value="1"/>
</dbReference>
<dbReference type="PRINTS" id="PR00103">
    <property type="entry name" value="CAMPKINASE"/>
</dbReference>
<dbReference type="CDD" id="cd22964">
    <property type="entry name" value="DD_CrRSP_unchar"/>
    <property type="match status" value="1"/>
</dbReference>
<feature type="region of interest" description="Disordered" evidence="10">
    <location>
        <begin position="98"/>
        <end position="120"/>
    </location>
</feature>
<evidence type="ECO:0000256" key="10">
    <source>
        <dbReference type="SAM" id="MobiDB-lite"/>
    </source>
</evidence>
<dbReference type="GO" id="GO:0034236">
    <property type="term" value="F:protein kinase A catalytic subunit binding"/>
    <property type="evidence" value="ECO:0007669"/>
    <property type="project" value="TreeGrafter"/>
</dbReference>
<dbReference type="GO" id="GO:0005829">
    <property type="term" value="C:cytosol"/>
    <property type="evidence" value="ECO:0007669"/>
    <property type="project" value="TreeGrafter"/>
</dbReference>
<dbReference type="PROSITE" id="PS00889">
    <property type="entry name" value="CNMP_BINDING_2"/>
    <property type="match status" value="2"/>
</dbReference>
<keyword evidence="3" id="KW-0597">Phosphoprotein</keyword>
<keyword evidence="6 8" id="KW-0547">Nucleotide-binding</keyword>
<dbReference type="PROSITE" id="PS50042">
    <property type="entry name" value="CNMP_BINDING_3"/>
    <property type="match status" value="2"/>
</dbReference>
<evidence type="ECO:0000259" key="11">
    <source>
        <dbReference type="PROSITE" id="PS50042"/>
    </source>
</evidence>
<dbReference type="PROSITE" id="PS00888">
    <property type="entry name" value="CNMP_BINDING_1"/>
    <property type="match status" value="2"/>
</dbReference>
<dbReference type="AlphaFoldDB" id="A0A812JR94"/>
<keyword evidence="9" id="KW-0175">Coiled coil</keyword>
<feature type="binding site" evidence="8">
    <location>
        <position position="356"/>
    </location>
    <ligand>
        <name>3',5'-cyclic AMP</name>
        <dbReference type="ChEBI" id="CHEBI:58165"/>
        <label>2</label>
    </ligand>
</feature>
<keyword evidence="7 8" id="KW-0114">cAMP</keyword>
<sequence length="404" mass="45393">MAQEPQEYIQQKVNPILENLVTQLLLERPEQLAPFMIKWLSQNSKTPAAAALTEGVNVLSELKLEMEKLQEEVRELEVQVEAKRGDKSGQLMVDALQSVEESEDDEEDVMPPPALATRGHRASVSAEVYGQWNPEKDFEAPVYEKSDDQKDRLAKVLKESFLFSGLEPQDFKIVIDAMQEKVVEKDTRLINQGEDGDCLYVVEDGQMNCYIRRPDGSEEMVKECTAGDAFGELALLYNCPRAASVQAVQRSVLWELDRESFNNIVKKAAIARREQLEEFLQKVPVLKGMDAYERTSLCDVLQPVTFAEGGIIVQQGDIGDVFYILQEGFATVSKVYVPGTPTKEVLKLGPGDYFGELALLKGEPRAASVVALTECKCYTLSRRTFNRLLGPLEEILRRNATKYD</sequence>
<dbReference type="GO" id="GO:0033554">
    <property type="term" value="P:cellular response to stress"/>
    <property type="evidence" value="ECO:0007669"/>
    <property type="project" value="UniProtKB-ARBA"/>
</dbReference>
<comment type="caution">
    <text evidence="12">The sequence shown here is derived from an EMBL/GenBank/DDBJ whole genome shotgun (WGS) entry which is preliminary data.</text>
</comment>
<dbReference type="SMART" id="SM00100">
    <property type="entry name" value="cNMP"/>
    <property type="match status" value="2"/>
</dbReference>
<dbReference type="SUPFAM" id="SSF51206">
    <property type="entry name" value="cAMP-binding domain-like"/>
    <property type="match status" value="2"/>
</dbReference>
<evidence type="ECO:0000313" key="12">
    <source>
        <dbReference type="EMBL" id="CAE7213983.1"/>
    </source>
</evidence>
<dbReference type="InterPro" id="IPR000595">
    <property type="entry name" value="cNMP-bd_dom"/>
</dbReference>
<dbReference type="PIRSF" id="PIRSF000548">
    <property type="entry name" value="PK_regulatory"/>
    <property type="match status" value="1"/>
</dbReference>
<gene>
    <name evidence="12" type="primary">PKAR</name>
    <name evidence="12" type="ORF">SNAT2548_LOCUS7395</name>
</gene>
<feature type="coiled-coil region" evidence="9">
    <location>
        <begin position="52"/>
        <end position="86"/>
    </location>
</feature>
<evidence type="ECO:0000256" key="4">
    <source>
        <dbReference type="ARBA" id="ARBA00022566"/>
    </source>
</evidence>
<dbReference type="Proteomes" id="UP000604046">
    <property type="component" value="Unassembled WGS sequence"/>
</dbReference>
<feature type="domain" description="Cyclic nucleotide-binding" evidence="11">
    <location>
        <begin position="285"/>
        <end position="404"/>
    </location>
</feature>
<keyword evidence="5" id="KW-0677">Repeat</keyword>
<evidence type="ECO:0000256" key="6">
    <source>
        <dbReference type="ARBA" id="ARBA00022741"/>
    </source>
</evidence>
<comment type="similarity">
    <text evidence="1">Belongs to the cAMP-dependent kinase regulatory chain family.</text>
</comment>
<feature type="binding site" evidence="8">
    <location>
        <position position="241"/>
    </location>
    <ligand>
        <name>3',5'-cyclic AMP</name>
        <dbReference type="ChEBI" id="CHEBI:58165"/>
        <label>1</label>
    </ligand>
</feature>
<feature type="domain" description="Cyclic nucleotide-binding" evidence="11">
    <location>
        <begin position="162"/>
        <end position="282"/>
    </location>
</feature>
<dbReference type="InterPro" id="IPR012198">
    <property type="entry name" value="cAMP_dep_PK_reg_su"/>
</dbReference>
<reference evidence="12" key="1">
    <citation type="submission" date="2021-02" db="EMBL/GenBank/DDBJ databases">
        <authorList>
            <person name="Dougan E. K."/>
            <person name="Rhodes N."/>
            <person name="Thang M."/>
            <person name="Chan C."/>
        </authorList>
    </citation>
    <scope>NUCLEOTIDE SEQUENCE</scope>
</reference>
<dbReference type="GO" id="GO:0005952">
    <property type="term" value="C:cAMP-dependent protein kinase complex"/>
    <property type="evidence" value="ECO:0007669"/>
    <property type="project" value="InterPro"/>
</dbReference>
<accession>A0A812JR94</accession>
<dbReference type="CDD" id="cd00038">
    <property type="entry name" value="CAP_ED"/>
    <property type="match status" value="2"/>
</dbReference>
<dbReference type="InterPro" id="IPR018488">
    <property type="entry name" value="cNMP-bd_CS"/>
</dbReference>
<evidence type="ECO:0000256" key="5">
    <source>
        <dbReference type="ARBA" id="ARBA00022737"/>
    </source>
</evidence>
<dbReference type="EMBL" id="CAJNDS010000513">
    <property type="protein sequence ID" value="CAE7213983.1"/>
    <property type="molecule type" value="Genomic_DNA"/>
</dbReference>
<protein>
    <recommendedName>
        <fullName evidence="2">cAMP-dependent protein kinase regulatory subunit</fullName>
    </recommendedName>
</protein>
<evidence type="ECO:0000256" key="9">
    <source>
        <dbReference type="SAM" id="Coils"/>
    </source>
</evidence>
<dbReference type="PANTHER" id="PTHR11635">
    <property type="entry name" value="CAMP-DEPENDENT PROTEIN KINASE REGULATORY CHAIN"/>
    <property type="match status" value="1"/>
</dbReference>
<dbReference type="OrthoDB" id="417078at2759"/>
<dbReference type="Gene3D" id="2.60.120.10">
    <property type="entry name" value="Jelly Rolls"/>
    <property type="match status" value="2"/>
</dbReference>
<keyword evidence="13" id="KW-1185">Reference proteome</keyword>
<dbReference type="InterPro" id="IPR018490">
    <property type="entry name" value="cNMP-bd_dom_sf"/>
</dbReference>
<dbReference type="InterPro" id="IPR050503">
    <property type="entry name" value="cAMP-dep_PK_reg_su-like"/>
</dbReference>